<dbReference type="Proteomes" id="UP001321760">
    <property type="component" value="Unassembled WGS sequence"/>
</dbReference>
<dbReference type="AlphaFoldDB" id="A0AAV9GYG5"/>
<organism evidence="2 3">
    <name type="scientific">Podospora aff. communis PSN243</name>
    <dbReference type="NCBI Taxonomy" id="3040156"/>
    <lineage>
        <taxon>Eukaryota</taxon>
        <taxon>Fungi</taxon>
        <taxon>Dikarya</taxon>
        <taxon>Ascomycota</taxon>
        <taxon>Pezizomycotina</taxon>
        <taxon>Sordariomycetes</taxon>
        <taxon>Sordariomycetidae</taxon>
        <taxon>Sordariales</taxon>
        <taxon>Podosporaceae</taxon>
        <taxon>Podospora</taxon>
    </lineage>
</organism>
<proteinExistence type="predicted"/>
<name>A0AAV9GYG5_9PEZI</name>
<protein>
    <submittedName>
        <fullName evidence="2">Uncharacterized protein</fullName>
    </submittedName>
</protein>
<dbReference type="EMBL" id="MU865921">
    <property type="protein sequence ID" value="KAK4453287.1"/>
    <property type="molecule type" value="Genomic_DNA"/>
</dbReference>
<feature type="region of interest" description="Disordered" evidence="1">
    <location>
        <begin position="203"/>
        <end position="222"/>
    </location>
</feature>
<comment type="caution">
    <text evidence="2">The sequence shown here is derived from an EMBL/GenBank/DDBJ whole genome shotgun (WGS) entry which is preliminary data.</text>
</comment>
<reference evidence="2" key="2">
    <citation type="submission" date="2023-05" db="EMBL/GenBank/DDBJ databases">
        <authorList>
            <consortium name="Lawrence Berkeley National Laboratory"/>
            <person name="Steindorff A."/>
            <person name="Hensen N."/>
            <person name="Bonometti L."/>
            <person name="Westerberg I."/>
            <person name="Brannstrom I.O."/>
            <person name="Guillou S."/>
            <person name="Cros-Aarteil S."/>
            <person name="Calhoun S."/>
            <person name="Haridas S."/>
            <person name="Kuo A."/>
            <person name="Mondo S."/>
            <person name="Pangilinan J."/>
            <person name="Riley R."/>
            <person name="Labutti K."/>
            <person name="Andreopoulos B."/>
            <person name="Lipzen A."/>
            <person name="Chen C."/>
            <person name="Yanf M."/>
            <person name="Daum C."/>
            <person name="Ng V."/>
            <person name="Clum A."/>
            <person name="Ohm R."/>
            <person name="Martin F."/>
            <person name="Silar P."/>
            <person name="Natvig D."/>
            <person name="Lalanne C."/>
            <person name="Gautier V."/>
            <person name="Ament-Velasquez S.L."/>
            <person name="Kruys A."/>
            <person name="Hutchinson M.I."/>
            <person name="Powell A.J."/>
            <person name="Barry K."/>
            <person name="Miller A.N."/>
            <person name="Grigoriev I.V."/>
            <person name="Debuchy R."/>
            <person name="Gladieux P."/>
            <person name="Thoren M.H."/>
            <person name="Johannesson H."/>
        </authorList>
    </citation>
    <scope>NUCLEOTIDE SEQUENCE</scope>
    <source>
        <strain evidence="2">PSN243</strain>
    </source>
</reference>
<accession>A0AAV9GYG5</accession>
<gene>
    <name evidence="2" type="ORF">QBC34DRAFT_221076</name>
</gene>
<evidence type="ECO:0000313" key="3">
    <source>
        <dbReference type="Proteomes" id="UP001321760"/>
    </source>
</evidence>
<reference evidence="2" key="1">
    <citation type="journal article" date="2023" name="Mol. Phylogenet. Evol.">
        <title>Genome-scale phylogeny and comparative genomics of the fungal order Sordariales.</title>
        <authorList>
            <person name="Hensen N."/>
            <person name="Bonometti L."/>
            <person name="Westerberg I."/>
            <person name="Brannstrom I.O."/>
            <person name="Guillou S."/>
            <person name="Cros-Aarteil S."/>
            <person name="Calhoun S."/>
            <person name="Haridas S."/>
            <person name="Kuo A."/>
            <person name="Mondo S."/>
            <person name="Pangilinan J."/>
            <person name="Riley R."/>
            <person name="LaButti K."/>
            <person name="Andreopoulos B."/>
            <person name="Lipzen A."/>
            <person name="Chen C."/>
            <person name="Yan M."/>
            <person name="Daum C."/>
            <person name="Ng V."/>
            <person name="Clum A."/>
            <person name="Steindorff A."/>
            <person name="Ohm R.A."/>
            <person name="Martin F."/>
            <person name="Silar P."/>
            <person name="Natvig D.O."/>
            <person name="Lalanne C."/>
            <person name="Gautier V."/>
            <person name="Ament-Velasquez S.L."/>
            <person name="Kruys A."/>
            <person name="Hutchinson M.I."/>
            <person name="Powell A.J."/>
            <person name="Barry K."/>
            <person name="Miller A.N."/>
            <person name="Grigoriev I.V."/>
            <person name="Debuchy R."/>
            <person name="Gladieux P."/>
            <person name="Hiltunen Thoren M."/>
            <person name="Johannesson H."/>
        </authorList>
    </citation>
    <scope>NUCLEOTIDE SEQUENCE</scope>
    <source>
        <strain evidence="2">PSN243</strain>
    </source>
</reference>
<sequence>MAGRRQSARGIGRLSRWARHLPSFFFGAPINEATVSRREQHMLACWSGHIHLSHSILPVRPRREKTSPGPEPPLKLTAAVRWGGGGGKYLLTLCLARVEGTGRNVCYSQPRRPQCPGSEVVSRGTASTALQLRGSIRSQPAGTLVGSSLSCRSKPSPSLPGCALSASGRRWDVSCQVPGSTHSGLANRTPYVPEHRTAAQLCNDESRSRATLPTGRALPSGA</sequence>
<evidence type="ECO:0000313" key="2">
    <source>
        <dbReference type="EMBL" id="KAK4453287.1"/>
    </source>
</evidence>
<evidence type="ECO:0000256" key="1">
    <source>
        <dbReference type="SAM" id="MobiDB-lite"/>
    </source>
</evidence>
<keyword evidence="3" id="KW-1185">Reference proteome</keyword>